<name>K4A412_SETIT</name>
<dbReference type="HOGENOM" id="CLU_3176310_0_0_1"/>
<proteinExistence type="predicted"/>
<sequence>MQLTIEIYSHANIINEKCKLCITTLSKLSIPNDHYLQYEGSCKPVKK</sequence>
<reference evidence="1" key="2">
    <citation type="submission" date="2018-08" db="UniProtKB">
        <authorList>
            <consortium name="EnsemblPlants"/>
        </authorList>
    </citation>
    <scope>IDENTIFICATION</scope>
    <source>
        <strain evidence="1">Yugu1</strain>
    </source>
</reference>
<evidence type="ECO:0000313" key="1">
    <source>
        <dbReference type="EnsemblPlants" id="KQL22876"/>
    </source>
</evidence>
<dbReference type="EMBL" id="AGNK02000737">
    <property type="status" value="NOT_ANNOTATED_CDS"/>
    <property type="molecule type" value="Genomic_DNA"/>
</dbReference>
<dbReference type="EnsemblPlants" id="KQL22876">
    <property type="protein sequence ID" value="KQL22876"/>
    <property type="gene ID" value="SETIT_033616mg"/>
</dbReference>
<dbReference type="Gramene" id="KQL22876">
    <property type="protein sequence ID" value="KQL22876"/>
    <property type="gene ID" value="SETIT_033616mg"/>
</dbReference>
<dbReference type="Proteomes" id="UP000004995">
    <property type="component" value="Unassembled WGS sequence"/>
</dbReference>
<protein>
    <submittedName>
        <fullName evidence="1">Uncharacterized protein</fullName>
    </submittedName>
</protein>
<dbReference type="InParanoid" id="K4A412"/>
<organism evidence="1 2">
    <name type="scientific">Setaria italica</name>
    <name type="common">Foxtail millet</name>
    <name type="synonym">Panicum italicum</name>
    <dbReference type="NCBI Taxonomy" id="4555"/>
    <lineage>
        <taxon>Eukaryota</taxon>
        <taxon>Viridiplantae</taxon>
        <taxon>Streptophyta</taxon>
        <taxon>Embryophyta</taxon>
        <taxon>Tracheophyta</taxon>
        <taxon>Spermatophyta</taxon>
        <taxon>Magnoliopsida</taxon>
        <taxon>Liliopsida</taxon>
        <taxon>Poales</taxon>
        <taxon>Poaceae</taxon>
        <taxon>PACMAD clade</taxon>
        <taxon>Panicoideae</taxon>
        <taxon>Panicodae</taxon>
        <taxon>Paniceae</taxon>
        <taxon>Cenchrinae</taxon>
        <taxon>Setaria</taxon>
    </lineage>
</organism>
<dbReference type="AlphaFoldDB" id="K4A412"/>
<evidence type="ECO:0000313" key="2">
    <source>
        <dbReference type="Proteomes" id="UP000004995"/>
    </source>
</evidence>
<accession>K4A412</accession>
<keyword evidence="2" id="KW-1185">Reference proteome</keyword>
<reference evidence="2" key="1">
    <citation type="journal article" date="2012" name="Nat. Biotechnol.">
        <title>Reference genome sequence of the model plant Setaria.</title>
        <authorList>
            <person name="Bennetzen J.L."/>
            <person name="Schmutz J."/>
            <person name="Wang H."/>
            <person name="Percifield R."/>
            <person name="Hawkins J."/>
            <person name="Pontaroli A.C."/>
            <person name="Estep M."/>
            <person name="Feng L."/>
            <person name="Vaughn J.N."/>
            <person name="Grimwood J."/>
            <person name="Jenkins J."/>
            <person name="Barry K."/>
            <person name="Lindquist E."/>
            <person name="Hellsten U."/>
            <person name="Deshpande S."/>
            <person name="Wang X."/>
            <person name="Wu X."/>
            <person name="Mitros T."/>
            <person name="Triplett J."/>
            <person name="Yang X."/>
            <person name="Ye C.Y."/>
            <person name="Mauro-Herrera M."/>
            <person name="Wang L."/>
            <person name="Li P."/>
            <person name="Sharma M."/>
            <person name="Sharma R."/>
            <person name="Ronald P.C."/>
            <person name="Panaud O."/>
            <person name="Kellogg E.A."/>
            <person name="Brutnell T.P."/>
            <person name="Doust A.N."/>
            <person name="Tuskan G.A."/>
            <person name="Rokhsar D."/>
            <person name="Devos K.M."/>
        </authorList>
    </citation>
    <scope>NUCLEOTIDE SEQUENCE [LARGE SCALE GENOMIC DNA]</scope>
    <source>
        <strain evidence="2">cv. Yugu1</strain>
    </source>
</reference>